<dbReference type="InterPro" id="IPR055411">
    <property type="entry name" value="LRR_FXL15/At3g58940/PEG3-like"/>
</dbReference>
<dbReference type="InterPro" id="IPR050232">
    <property type="entry name" value="FBL13/AtMIF1-like"/>
</dbReference>
<dbReference type="SMART" id="SM00579">
    <property type="entry name" value="FBD"/>
    <property type="match status" value="1"/>
</dbReference>
<dbReference type="SMART" id="SM00256">
    <property type="entry name" value="FBOX"/>
    <property type="match status" value="1"/>
</dbReference>
<dbReference type="InterPro" id="IPR006566">
    <property type="entry name" value="FBD"/>
</dbReference>
<dbReference type="PROSITE" id="PS50181">
    <property type="entry name" value="FBOX"/>
    <property type="match status" value="1"/>
</dbReference>
<dbReference type="PANTHER" id="PTHR31900:SF31">
    <property type="entry name" value="F-BOX_LRR-REPEAT PROTEIN 13-LIKE"/>
    <property type="match status" value="1"/>
</dbReference>
<protein>
    <submittedName>
        <fullName evidence="4 5">F-box/FBD/LRR-repeat protein At5g22660 isoform X1</fullName>
    </submittedName>
</protein>
<reference evidence="4 5" key="2">
    <citation type="submission" date="2025-05" db="UniProtKB">
        <authorList>
            <consortium name="RefSeq"/>
        </authorList>
    </citation>
    <scope>IDENTIFICATION</scope>
    <source>
        <tissue evidence="4 5">Leaf</tissue>
    </source>
</reference>
<dbReference type="InterPro" id="IPR032675">
    <property type="entry name" value="LRR_dom_sf"/>
</dbReference>
<evidence type="ECO:0000259" key="2">
    <source>
        <dbReference type="PROSITE" id="PS50181"/>
    </source>
</evidence>
<sequence>MAGLDYDHLFYEVLPLLRLLPQTPMQANSNYQKNRHRERATENLKMADCKVYVRQQRRRLSKVKEEDDRLSSLPDAIITDILSRLPIDSAAATSVLSHRWRRLWTGRSESITIIDHILRQLKSRKLRDFDVDLSGLSDFPNKGKFEVWFREVCSRNVENITINNNVFDFNFRVPAFVFNSQSLVTLKLLGLLKFKWPQIGDLSFELPNLKILHLRELGVVPLWLGTLIRSCPLLEDLFLVFGLYHLPSPHSVLNIIAANLKSLSIRMESVANKTKTRYTTISIDAPKLANLDIRDCNSFYCFLQNPTKLGKARVDLKSWIIPHLECDNRESEGEDEDSEEEDEDSEEEDEESEVDEQDGSLRGRKKYLRQMTKFVGGMSNVSNLELMIRSRTNILAHLNSEILPIFSNLVCLKLNCLKNLLHFLHFFPNLEHLEVYLWHNDLQMEQRNWCTPDSVPDCLVNKLKTIQISGIHGIGNDLKLLAYIMRNAIVLEKLFLHVCRKDSFSVSDEREEAYAVWKEGQFCRSLFRLPRRSSTCEVEVRCKSVTAFGNALQDGYLTCRMYVGK</sequence>
<feature type="domain" description="F-box" evidence="2">
    <location>
        <begin position="67"/>
        <end position="121"/>
    </location>
</feature>
<dbReference type="PANTHER" id="PTHR31900">
    <property type="entry name" value="F-BOX/RNI SUPERFAMILY PROTEIN-RELATED"/>
    <property type="match status" value="1"/>
</dbReference>
<keyword evidence="3" id="KW-1185">Reference proteome</keyword>
<feature type="compositionally biased region" description="Acidic residues" evidence="1">
    <location>
        <begin position="332"/>
        <end position="358"/>
    </location>
</feature>
<name>A0ABM3RPN0_SPIOL</name>
<accession>A0ABM3RPN0</accession>
<dbReference type="InterPro" id="IPR036047">
    <property type="entry name" value="F-box-like_dom_sf"/>
</dbReference>
<dbReference type="Pfam" id="PF00646">
    <property type="entry name" value="F-box"/>
    <property type="match status" value="1"/>
</dbReference>
<feature type="region of interest" description="Disordered" evidence="1">
    <location>
        <begin position="328"/>
        <end position="360"/>
    </location>
</feature>
<dbReference type="InterPro" id="IPR053781">
    <property type="entry name" value="F-box_AtFBL13-like"/>
</dbReference>
<reference evidence="3" key="1">
    <citation type="journal article" date="2021" name="Nat. Commun.">
        <title>Genomic analyses provide insights into spinach domestication and the genetic basis of agronomic traits.</title>
        <authorList>
            <person name="Cai X."/>
            <person name="Sun X."/>
            <person name="Xu C."/>
            <person name="Sun H."/>
            <person name="Wang X."/>
            <person name="Ge C."/>
            <person name="Zhang Z."/>
            <person name="Wang Q."/>
            <person name="Fei Z."/>
            <person name="Jiao C."/>
            <person name="Wang Q."/>
        </authorList>
    </citation>
    <scope>NUCLEOTIDE SEQUENCE [LARGE SCALE GENOMIC DNA]</scope>
    <source>
        <strain evidence="3">cv. Varoflay</strain>
    </source>
</reference>
<dbReference type="GeneID" id="110783935"/>
<evidence type="ECO:0000313" key="6">
    <source>
        <dbReference type="RefSeq" id="XP_056697561.1"/>
    </source>
</evidence>
<organism evidence="3 5">
    <name type="scientific">Spinacia oleracea</name>
    <name type="common">Spinach</name>
    <dbReference type="NCBI Taxonomy" id="3562"/>
    <lineage>
        <taxon>Eukaryota</taxon>
        <taxon>Viridiplantae</taxon>
        <taxon>Streptophyta</taxon>
        <taxon>Embryophyta</taxon>
        <taxon>Tracheophyta</taxon>
        <taxon>Spermatophyta</taxon>
        <taxon>Magnoliopsida</taxon>
        <taxon>eudicotyledons</taxon>
        <taxon>Gunneridae</taxon>
        <taxon>Pentapetalae</taxon>
        <taxon>Caryophyllales</taxon>
        <taxon>Chenopodiaceae</taxon>
        <taxon>Chenopodioideae</taxon>
        <taxon>Anserineae</taxon>
        <taxon>Spinacia</taxon>
    </lineage>
</organism>
<evidence type="ECO:0000313" key="4">
    <source>
        <dbReference type="RefSeq" id="XP_056697554.1"/>
    </source>
</evidence>
<dbReference type="RefSeq" id="XP_056697554.1">
    <property type="nucleotide sequence ID" value="XM_056841576.1"/>
</dbReference>
<dbReference type="SUPFAM" id="SSF52047">
    <property type="entry name" value="RNI-like"/>
    <property type="match status" value="1"/>
</dbReference>
<dbReference type="Pfam" id="PF24758">
    <property type="entry name" value="LRR_At5g56370"/>
    <property type="match status" value="1"/>
</dbReference>
<dbReference type="InterPro" id="IPR001810">
    <property type="entry name" value="F-box_dom"/>
</dbReference>
<proteinExistence type="predicted"/>
<evidence type="ECO:0000313" key="3">
    <source>
        <dbReference type="Proteomes" id="UP000813463"/>
    </source>
</evidence>
<dbReference type="Gene3D" id="1.20.1280.50">
    <property type="match status" value="1"/>
</dbReference>
<evidence type="ECO:0000313" key="5">
    <source>
        <dbReference type="RefSeq" id="XP_056697558.1"/>
    </source>
</evidence>
<dbReference type="Proteomes" id="UP000813463">
    <property type="component" value="Chromosome 1"/>
</dbReference>
<dbReference type="SUPFAM" id="SSF81383">
    <property type="entry name" value="F-box domain"/>
    <property type="match status" value="1"/>
</dbReference>
<dbReference type="RefSeq" id="XP_056697566.1">
    <property type="nucleotide sequence ID" value="XM_056841588.1"/>
</dbReference>
<gene>
    <name evidence="4 5 6 7" type="primary">LOC110783935</name>
</gene>
<dbReference type="Gene3D" id="3.80.10.10">
    <property type="entry name" value="Ribonuclease Inhibitor"/>
    <property type="match status" value="1"/>
</dbReference>
<dbReference type="Pfam" id="PF08387">
    <property type="entry name" value="FBD"/>
    <property type="match status" value="1"/>
</dbReference>
<dbReference type="RefSeq" id="XP_056697561.1">
    <property type="nucleotide sequence ID" value="XM_056841583.1"/>
</dbReference>
<dbReference type="CDD" id="cd22160">
    <property type="entry name" value="F-box_AtFBL13-like"/>
    <property type="match status" value="1"/>
</dbReference>
<evidence type="ECO:0000256" key="1">
    <source>
        <dbReference type="SAM" id="MobiDB-lite"/>
    </source>
</evidence>
<evidence type="ECO:0000313" key="7">
    <source>
        <dbReference type="RefSeq" id="XP_056697566.1"/>
    </source>
</evidence>
<dbReference type="RefSeq" id="XP_056697558.1">
    <property type="nucleotide sequence ID" value="XM_056841580.1"/>
</dbReference>